<evidence type="ECO:0000256" key="6">
    <source>
        <dbReference type="SAM" id="MobiDB-lite"/>
    </source>
</evidence>
<dbReference type="RefSeq" id="WP_264716484.1">
    <property type="nucleotide sequence ID" value="NZ_JAPDNT010000040.1"/>
</dbReference>
<evidence type="ECO:0000313" key="8">
    <source>
        <dbReference type="EMBL" id="MCW3477535.1"/>
    </source>
</evidence>
<dbReference type="PRINTS" id="PR00040">
    <property type="entry name" value="HTHMERR"/>
</dbReference>
<keyword evidence="4" id="KW-0238">DNA-binding</keyword>
<dbReference type="CDD" id="cd01108">
    <property type="entry name" value="HTH_CueR"/>
    <property type="match status" value="1"/>
</dbReference>
<dbReference type="Proteomes" id="UP001165679">
    <property type="component" value="Unassembled WGS sequence"/>
</dbReference>
<protein>
    <submittedName>
        <fullName evidence="8">Cu(I)-responsive transcriptional regulator</fullName>
    </submittedName>
</protein>
<evidence type="ECO:0000256" key="4">
    <source>
        <dbReference type="ARBA" id="ARBA00023125"/>
    </source>
</evidence>
<dbReference type="PROSITE" id="PS50937">
    <property type="entry name" value="HTH_MERR_2"/>
    <property type="match status" value="1"/>
</dbReference>
<evidence type="ECO:0000259" key="7">
    <source>
        <dbReference type="PROSITE" id="PS50937"/>
    </source>
</evidence>
<evidence type="ECO:0000256" key="2">
    <source>
        <dbReference type="ARBA" id="ARBA00022490"/>
    </source>
</evidence>
<keyword evidence="5" id="KW-0804">Transcription</keyword>
<evidence type="ECO:0000256" key="3">
    <source>
        <dbReference type="ARBA" id="ARBA00023015"/>
    </source>
</evidence>
<keyword evidence="2" id="KW-0963">Cytoplasm</keyword>
<comment type="caution">
    <text evidence="8">The sequence shown here is derived from an EMBL/GenBank/DDBJ whole genome shotgun (WGS) entry which is preliminary data.</text>
</comment>
<dbReference type="Gene3D" id="1.10.1660.10">
    <property type="match status" value="1"/>
</dbReference>
<dbReference type="GO" id="GO:0005507">
    <property type="term" value="F:copper ion binding"/>
    <property type="evidence" value="ECO:0007669"/>
    <property type="project" value="InterPro"/>
</dbReference>
<accession>A0AA41YW94</accession>
<dbReference type="Pfam" id="PF13411">
    <property type="entry name" value="MerR_1"/>
    <property type="match status" value="1"/>
</dbReference>
<gene>
    <name evidence="8" type="primary">cueR</name>
    <name evidence="8" type="ORF">OL599_23500</name>
</gene>
<organism evidence="8 9">
    <name type="scientific">Limobrevibacterium gyesilva</name>
    <dbReference type="NCBI Taxonomy" id="2991712"/>
    <lineage>
        <taxon>Bacteria</taxon>
        <taxon>Pseudomonadati</taxon>
        <taxon>Pseudomonadota</taxon>
        <taxon>Alphaproteobacteria</taxon>
        <taxon>Acetobacterales</taxon>
        <taxon>Acetobacteraceae</taxon>
        <taxon>Limobrevibacterium</taxon>
    </lineage>
</organism>
<sequence length="153" mass="16950">MNIGQAAKASGVSAKMIRYYESIGLVPRAGRTAAGYRVYTDADVNTLRFIHRAREFGFPMDRIRLLVRLWQGRQPSREVKRVALEHVAELDERIAGLTAMHDALEELADACHGDHRPECPILRDLDGSGRPAPPAPALSGKRRDANHASRTAQ</sequence>
<dbReference type="InterPro" id="IPR047057">
    <property type="entry name" value="MerR_fam"/>
</dbReference>
<dbReference type="InterPro" id="IPR011789">
    <property type="entry name" value="CueR"/>
</dbReference>
<dbReference type="GO" id="GO:0005737">
    <property type="term" value="C:cytoplasm"/>
    <property type="evidence" value="ECO:0007669"/>
    <property type="project" value="UniProtKB-SubCell"/>
</dbReference>
<evidence type="ECO:0000313" key="9">
    <source>
        <dbReference type="Proteomes" id="UP001165679"/>
    </source>
</evidence>
<comment type="subcellular location">
    <subcellularLocation>
        <location evidence="1">Cytoplasm</location>
    </subcellularLocation>
</comment>
<dbReference type="GO" id="GO:0003700">
    <property type="term" value="F:DNA-binding transcription factor activity"/>
    <property type="evidence" value="ECO:0007669"/>
    <property type="project" value="InterPro"/>
</dbReference>
<reference evidence="8" key="2">
    <citation type="submission" date="2022-10" db="EMBL/GenBank/DDBJ databases">
        <authorList>
            <person name="Trinh H.N."/>
        </authorList>
    </citation>
    <scope>NUCLEOTIDE SEQUENCE</scope>
    <source>
        <strain evidence="8">RN2-1</strain>
    </source>
</reference>
<dbReference type="AlphaFoldDB" id="A0AA41YW94"/>
<dbReference type="PANTHER" id="PTHR30204">
    <property type="entry name" value="REDOX-CYCLING DRUG-SENSING TRANSCRIPTIONAL ACTIVATOR SOXR"/>
    <property type="match status" value="1"/>
</dbReference>
<feature type="domain" description="HTH merR-type" evidence="7">
    <location>
        <begin position="1"/>
        <end position="69"/>
    </location>
</feature>
<reference evidence="8" key="1">
    <citation type="submission" date="2022-09" db="EMBL/GenBank/DDBJ databases">
        <title>Rhodovastum sp. nov. RN2-1 isolated from soil in Seongnam, South Korea.</title>
        <authorList>
            <person name="Le N.T."/>
        </authorList>
    </citation>
    <scope>NUCLEOTIDE SEQUENCE</scope>
    <source>
        <strain evidence="8">RN2-1</strain>
    </source>
</reference>
<proteinExistence type="predicted"/>
<dbReference type="GO" id="GO:0045893">
    <property type="term" value="P:positive regulation of DNA-templated transcription"/>
    <property type="evidence" value="ECO:0007669"/>
    <property type="project" value="InterPro"/>
</dbReference>
<keyword evidence="9" id="KW-1185">Reference proteome</keyword>
<dbReference type="InterPro" id="IPR009061">
    <property type="entry name" value="DNA-bd_dom_put_sf"/>
</dbReference>
<name>A0AA41YW94_9PROT</name>
<dbReference type="InterPro" id="IPR000551">
    <property type="entry name" value="MerR-type_HTH_dom"/>
</dbReference>
<evidence type="ECO:0000256" key="1">
    <source>
        <dbReference type="ARBA" id="ARBA00004496"/>
    </source>
</evidence>
<feature type="region of interest" description="Disordered" evidence="6">
    <location>
        <begin position="122"/>
        <end position="153"/>
    </location>
</feature>
<dbReference type="EMBL" id="JAPDNT010000040">
    <property type="protein sequence ID" value="MCW3477535.1"/>
    <property type="molecule type" value="Genomic_DNA"/>
</dbReference>
<dbReference type="PROSITE" id="PS00552">
    <property type="entry name" value="HTH_MERR_1"/>
    <property type="match status" value="1"/>
</dbReference>
<dbReference type="GO" id="GO:0003677">
    <property type="term" value="F:DNA binding"/>
    <property type="evidence" value="ECO:0007669"/>
    <property type="project" value="UniProtKB-KW"/>
</dbReference>
<dbReference type="SMART" id="SM00422">
    <property type="entry name" value="HTH_MERR"/>
    <property type="match status" value="1"/>
</dbReference>
<dbReference type="PANTHER" id="PTHR30204:SF94">
    <property type="entry name" value="HEAVY METAL-DEPENDENT TRANSCRIPTIONAL REGULATOR HI_0293-RELATED"/>
    <property type="match status" value="1"/>
</dbReference>
<dbReference type="SUPFAM" id="SSF46955">
    <property type="entry name" value="Putative DNA-binding domain"/>
    <property type="match status" value="1"/>
</dbReference>
<keyword evidence="3" id="KW-0805">Transcription regulation</keyword>
<dbReference type="NCBIfam" id="TIGR02044">
    <property type="entry name" value="CueR"/>
    <property type="match status" value="1"/>
</dbReference>
<evidence type="ECO:0000256" key="5">
    <source>
        <dbReference type="ARBA" id="ARBA00023163"/>
    </source>
</evidence>